<evidence type="ECO:0000313" key="2">
    <source>
        <dbReference type="Proteomes" id="UP000177006"/>
    </source>
</evidence>
<organism evidence="1 2">
    <name type="scientific">Candidatus Beckwithbacteria bacterium RBG_13_42_9</name>
    <dbReference type="NCBI Taxonomy" id="1797457"/>
    <lineage>
        <taxon>Bacteria</taxon>
        <taxon>Candidatus Beckwithiibacteriota</taxon>
    </lineage>
</organism>
<reference evidence="1 2" key="1">
    <citation type="journal article" date="2016" name="Nat. Commun.">
        <title>Thousands of microbial genomes shed light on interconnected biogeochemical processes in an aquifer system.</title>
        <authorList>
            <person name="Anantharaman K."/>
            <person name="Brown C.T."/>
            <person name="Hug L.A."/>
            <person name="Sharon I."/>
            <person name="Castelle C.J."/>
            <person name="Probst A.J."/>
            <person name="Thomas B.C."/>
            <person name="Singh A."/>
            <person name="Wilkins M.J."/>
            <person name="Karaoz U."/>
            <person name="Brodie E.L."/>
            <person name="Williams K.H."/>
            <person name="Hubbard S.S."/>
            <person name="Banfield J.F."/>
        </authorList>
    </citation>
    <scope>NUCLEOTIDE SEQUENCE [LARGE SCALE GENOMIC DNA]</scope>
</reference>
<protein>
    <submittedName>
        <fullName evidence="1">Uncharacterized protein</fullName>
    </submittedName>
</protein>
<accession>A0A1F5E909</accession>
<comment type="caution">
    <text evidence="1">The sequence shown here is derived from an EMBL/GenBank/DDBJ whole genome shotgun (WGS) entry which is preliminary data.</text>
</comment>
<evidence type="ECO:0000313" key="1">
    <source>
        <dbReference type="EMBL" id="OGD63882.1"/>
    </source>
</evidence>
<name>A0A1F5E909_9BACT</name>
<dbReference type="AlphaFoldDB" id="A0A1F5E909"/>
<gene>
    <name evidence="1" type="ORF">A2160_01460</name>
</gene>
<dbReference type="Proteomes" id="UP000177006">
    <property type="component" value="Unassembled WGS sequence"/>
</dbReference>
<dbReference type="EMBL" id="MEZK01000003">
    <property type="protein sequence ID" value="OGD63882.1"/>
    <property type="molecule type" value="Genomic_DNA"/>
</dbReference>
<dbReference type="STRING" id="1797457.A2160_01460"/>
<sequence>MKDALCLGKDMPPNRVVIFSEKTGAQPMDIATAWQAVMIEGQLQNSSGKSDAKLLLDLALTSQTPAILELKAAGYDPTVIAFGLLGCPLQLHLSDTNMITVFADKIISF</sequence>
<proteinExistence type="predicted"/>